<dbReference type="OrthoDB" id="6431392at2759"/>
<name>A0A9N9QEI0_9CUCU</name>
<keyword evidence="2" id="KW-0255">Endonuclease</keyword>
<evidence type="ECO:0000313" key="7">
    <source>
        <dbReference type="Proteomes" id="UP001152799"/>
    </source>
</evidence>
<reference evidence="6" key="1">
    <citation type="submission" date="2022-01" db="EMBL/GenBank/DDBJ databases">
        <authorList>
            <person name="King R."/>
        </authorList>
    </citation>
    <scope>NUCLEOTIDE SEQUENCE</scope>
</reference>
<evidence type="ECO:0000313" key="6">
    <source>
        <dbReference type="EMBL" id="CAG9761285.1"/>
    </source>
</evidence>
<evidence type="ECO:0000256" key="1">
    <source>
        <dbReference type="ARBA" id="ARBA00022722"/>
    </source>
</evidence>
<dbReference type="InterPro" id="IPR051703">
    <property type="entry name" value="NF-kappa-B_Signaling_Reg"/>
</dbReference>
<dbReference type="EMBL" id="OU892286">
    <property type="protein sequence ID" value="CAG9761285.1"/>
    <property type="molecule type" value="Genomic_DNA"/>
</dbReference>
<dbReference type="SUPFAM" id="SSF52980">
    <property type="entry name" value="Restriction endonuclease-like"/>
    <property type="match status" value="1"/>
</dbReference>
<dbReference type="GO" id="GO:0004527">
    <property type="term" value="F:exonuclease activity"/>
    <property type="evidence" value="ECO:0007669"/>
    <property type="project" value="UniProtKB-KW"/>
</dbReference>
<dbReference type="GO" id="GO:0004519">
    <property type="term" value="F:endonuclease activity"/>
    <property type="evidence" value="ECO:0007669"/>
    <property type="project" value="UniProtKB-KW"/>
</dbReference>
<keyword evidence="4" id="KW-0269">Exonuclease</keyword>
<dbReference type="Proteomes" id="UP001152799">
    <property type="component" value="Chromosome 10"/>
</dbReference>
<protein>
    <recommendedName>
        <fullName evidence="5">Mutator-like transposase domain-containing protein</fullName>
    </recommendedName>
</protein>
<keyword evidence="3" id="KW-0378">Hydrolase</keyword>
<dbReference type="Pfam" id="PF20700">
    <property type="entry name" value="Mutator"/>
    <property type="match status" value="1"/>
</dbReference>
<dbReference type="GO" id="GO:0006281">
    <property type="term" value="P:DNA repair"/>
    <property type="evidence" value="ECO:0007669"/>
    <property type="project" value="UniProtKB-ARBA"/>
</dbReference>
<feature type="domain" description="Mutator-like transposase" evidence="5">
    <location>
        <begin position="2"/>
        <end position="110"/>
    </location>
</feature>
<keyword evidence="7" id="KW-1185">Reference proteome</keyword>
<proteinExistence type="predicted"/>
<accession>A0A9N9QEI0</accession>
<keyword evidence="1" id="KW-0540">Nuclease</keyword>
<dbReference type="Pfam" id="PF01771">
    <property type="entry name" value="Viral_alk_exo"/>
    <property type="match status" value="1"/>
</dbReference>
<evidence type="ECO:0000259" key="5">
    <source>
        <dbReference type="Pfam" id="PF20700"/>
    </source>
</evidence>
<evidence type="ECO:0000256" key="3">
    <source>
        <dbReference type="ARBA" id="ARBA00022801"/>
    </source>
</evidence>
<dbReference type="InterPro" id="IPR011335">
    <property type="entry name" value="Restrct_endonuc-II-like"/>
</dbReference>
<dbReference type="AlphaFoldDB" id="A0A9N9QEI0"/>
<gene>
    <name evidence="6" type="ORF">CEUTPL_LOCUS1990</name>
</gene>
<dbReference type="PANTHER" id="PTHR46609">
    <property type="entry name" value="EXONUCLEASE, PHAGE-TYPE/RECB, C-TERMINAL DOMAIN-CONTAINING PROTEIN"/>
    <property type="match status" value="1"/>
</dbReference>
<evidence type="ECO:0000256" key="2">
    <source>
        <dbReference type="ARBA" id="ARBA00022759"/>
    </source>
</evidence>
<dbReference type="InterPro" id="IPR011604">
    <property type="entry name" value="PDDEXK-like_dom_sf"/>
</dbReference>
<sequence>MSINEALTVASISTGIGYSTPDEIMALLNIPFMSPNTYQSFHEKVGSIIRKTAWDVMKEAAEEEAQLARDLGEVDKKTKFPLITVVADGAWGKRSYNVNYDAASGATCGLLQDIDVCFNRLVFNAASLIYNMDNNLAESYDSEICKFVGGKRINFSKKGSYQTRCEAAAISFNVGSGDFHLAIGKAIDKDYGPDATAEPDLTEEQYQFKKNIFLKELEKSGEEIEKLEKETRGQSGNPLWKQERSLRLTASNFGTVCKMRKTTSCENSVKNLLYSKFMGSSATRYGTEKEPLAIKAYETYTKEIVEPCGLLIKNIVFWQLVQMDLFRMRG</sequence>
<dbReference type="InterPro" id="IPR034720">
    <property type="entry name" value="Viral_alk_exo"/>
</dbReference>
<evidence type="ECO:0000256" key="4">
    <source>
        <dbReference type="ARBA" id="ARBA00022839"/>
    </source>
</evidence>
<dbReference type="PANTHER" id="PTHR46609:SF8">
    <property type="entry name" value="YQAJ VIRAL RECOMBINASE DOMAIN-CONTAINING PROTEIN"/>
    <property type="match status" value="1"/>
</dbReference>
<dbReference type="InterPro" id="IPR049012">
    <property type="entry name" value="Mutator_transp_dom"/>
</dbReference>
<organism evidence="6 7">
    <name type="scientific">Ceutorhynchus assimilis</name>
    <name type="common">cabbage seed weevil</name>
    <dbReference type="NCBI Taxonomy" id="467358"/>
    <lineage>
        <taxon>Eukaryota</taxon>
        <taxon>Metazoa</taxon>
        <taxon>Ecdysozoa</taxon>
        <taxon>Arthropoda</taxon>
        <taxon>Hexapoda</taxon>
        <taxon>Insecta</taxon>
        <taxon>Pterygota</taxon>
        <taxon>Neoptera</taxon>
        <taxon>Endopterygota</taxon>
        <taxon>Coleoptera</taxon>
        <taxon>Polyphaga</taxon>
        <taxon>Cucujiformia</taxon>
        <taxon>Curculionidae</taxon>
        <taxon>Ceutorhynchinae</taxon>
        <taxon>Ceutorhynchus</taxon>
    </lineage>
</organism>
<dbReference type="Gene3D" id="3.90.320.10">
    <property type="match status" value="1"/>
</dbReference>